<dbReference type="Gene3D" id="2.60.40.10">
    <property type="entry name" value="Immunoglobulins"/>
    <property type="match status" value="1"/>
</dbReference>
<dbReference type="PANTHER" id="PTHR37833:SF1">
    <property type="entry name" value="SIGNAL PEPTIDE PROTEIN"/>
    <property type="match status" value="1"/>
</dbReference>
<gene>
    <name evidence="1" type="ORF">SCF082_LOCUS24780</name>
</gene>
<name>A0ABP0LXQ6_9DINO</name>
<organism evidence="1 2">
    <name type="scientific">Durusdinium trenchii</name>
    <dbReference type="NCBI Taxonomy" id="1381693"/>
    <lineage>
        <taxon>Eukaryota</taxon>
        <taxon>Sar</taxon>
        <taxon>Alveolata</taxon>
        <taxon>Dinophyceae</taxon>
        <taxon>Suessiales</taxon>
        <taxon>Symbiodiniaceae</taxon>
        <taxon>Durusdinium</taxon>
    </lineage>
</organism>
<sequence length="302" mass="32444">MSIDSRVTILAAMGLGIGLTLSPTTLLAQQAGTTQAAEQEQARTVDGENAQPTFELETPIVDLGTILDTDPVAGTIRFRNAGNSTLMVPSVSSTCGCTVAELPKNDFDPGESIELQVEFDPRGKTAGRHEQTVTFRTNDRANPMVAVKVRAFVKPLISIEPLQVNLGEVTKHTRKETLISLTGSHVDFEAFHVTLVGDGAKYFDVEILGTDPFEVEGESVARTDILVSLRDDAPPGRAQALAAIRTNDDRRKLVTVPVGAQVEGDVVVNPARMSLGTMSVGRQVDEVIEIRHGRNEAFKITG</sequence>
<protein>
    <recommendedName>
        <fullName evidence="3">DUF1573 domain-containing protein</fullName>
    </recommendedName>
</protein>
<accession>A0ABP0LXQ6</accession>
<proteinExistence type="predicted"/>
<dbReference type="InterPro" id="IPR013783">
    <property type="entry name" value="Ig-like_fold"/>
</dbReference>
<keyword evidence="2" id="KW-1185">Reference proteome</keyword>
<evidence type="ECO:0000313" key="1">
    <source>
        <dbReference type="EMBL" id="CAK9043279.1"/>
    </source>
</evidence>
<comment type="caution">
    <text evidence="1">The sequence shown here is derived from an EMBL/GenBank/DDBJ whole genome shotgun (WGS) entry which is preliminary data.</text>
</comment>
<dbReference type="InterPro" id="IPR011467">
    <property type="entry name" value="DUF1573"/>
</dbReference>
<reference evidence="1 2" key="1">
    <citation type="submission" date="2024-02" db="EMBL/GenBank/DDBJ databases">
        <authorList>
            <person name="Chen Y."/>
            <person name="Shah S."/>
            <person name="Dougan E. K."/>
            <person name="Thang M."/>
            <person name="Chan C."/>
        </authorList>
    </citation>
    <scope>NUCLEOTIDE SEQUENCE [LARGE SCALE GENOMIC DNA]</scope>
</reference>
<dbReference type="EMBL" id="CAXAMM010018404">
    <property type="protein sequence ID" value="CAK9043279.1"/>
    <property type="molecule type" value="Genomic_DNA"/>
</dbReference>
<dbReference type="Proteomes" id="UP001642464">
    <property type="component" value="Unassembled WGS sequence"/>
</dbReference>
<evidence type="ECO:0000313" key="2">
    <source>
        <dbReference type="Proteomes" id="UP001642464"/>
    </source>
</evidence>
<evidence type="ECO:0008006" key="3">
    <source>
        <dbReference type="Google" id="ProtNLM"/>
    </source>
</evidence>
<feature type="non-terminal residue" evidence="1">
    <location>
        <position position="302"/>
    </location>
</feature>
<dbReference type="Pfam" id="PF07610">
    <property type="entry name" value="DUF1573"/>
    <property type="match status" value="1"/>
</dbReference>
<dbReference type="PANTHER" id="PTHR37833">
    <property type="entry name" value="LIPOPROTEIN-RELATED"/>
    <property type="match status" value="1"/>
</dbReference>